<dbReference type="EMBL" id="JANIEN010000021">
    <property type="protein sequence ID" value="MDT3453368.1"/>
    <property type="molecule type" value="Genomic_DNA"/>
</dbReference>
<organism evidence="1 3">
    <name type="scientific">Pasteurella multocida</name>
    <dbReference type="NCBI Taxonomy" id="747"/>
    <lineage>
        <taxon>Bacteria</taxon>
        <taxon>Pseudomonadati</taxon>
        <taxon>Pseudomonadota</taxon>
        <taxon>Gammaproteobacteria</taxon>
        <taxon>Pasteurellales</taxon>
        <taxon>Pasteurellaceae</taxon>
        <taxon>Pasteurella</taxon>
    </lineage>
</organism>
<dbReference type="Proteomes" id="UP001182304">
    <property type="component" value="Unassembled WGS sequence"/>
</dbReference>
<gene>
    <name evidence="1" type="ORF">NM948_03870</name>
    <name evidence="2" type="ORF">NQF69_11410</name>
</gene>
<comment type="caution">
    <text evidence="1">The sequence shown here is derived from an EMBL/GenBank/DDBJ whole genome shotgun (WGS) entry which is preliminary data.</text>
</comment>
<dbReference type="Proteomes" id="UP001145481">
    <property type="component" value="Unassembled WGS sequence"/>
</dbReference>
<dbReference type="Pfam" id="PF06528">
    <property type="entry name" value="Phage_P2_GpE"/>
    <property type="match status" value="1"/>
</dbReference>
<evidence type="ECO:0000313" key="1">
    <source>
        <dbReference type="EMBL" id="MDA5622685.1"/>
    </source>
</evidence>
<protein>
    <submittedName>
        <fullName evidence="1">GpE family phage tail protein</fullName>
    </submittedName>
</protein>
<dbReference type="EMBL" id="JANJHC010000006">
    <property type="protein sequence ID" value="MDA5622685.1"/>
    <property type="molecule type" value="Genomic_DNA"/>
</dbReference>
<evidence type="ECO:0000313" key="2">
    <source>
        <dbReference type="EMBL" id="MDT3453368.1"/>
    </source>
</evidence>
<proteinExistence type="predicted"/>
<name>A0A9X3ZL17_PASMD</name>
<accession>A0A9X3ZL17</accession>
<dbReference type="InterPro" id="IPR009493">
    <property type="entry name" value="P2_GpE"/>
</dbReference>
<reference evidence="1" key="1">
    <citation type="submission" date="2022-07" db="EMBL/GenBank/DDBJ databases">
        <title>Genome-based characterization of novel serogroup A variants of Pasteurella multocida.</title>
        <authorList>
            <person name="Prajapati A."/>
            <person name="Yogisharadhya R."/>
            <person name="Mohanty N."/>
            <person name="Chanda M."/>
            <person name="Mendem S.K."/>
            <person name="Siddaramappa S."/>
            <person name="Shivachandra S.B."/>
        </authorList>
    </citation>
    <scope>NUCLEOTIDE SEQUENCE</scope>
    <source>
        <strain evidence="1">NIVEDIPm19</strain>
    </source>
</reference>
<sequence length="38" mass="4591">MADVAMVFHWQPSAFDDMTFSELMEWREKARQRVEVES</sequence>
<evidence type="ECO:0000313" key="3">
    <source>
        <dbReference type="Proteomes" id="UP001145481"/>
    </source>
</evidence>
<dbReference type="RefSeq" id="WP_075266397.1">
    <property type="nucleotide sequence ID" value="NZ_AP025519.1"/>
</dbReference>
<dbReference type="AlphaFoldDB" id="A0A9X3ZL17"/>
<reference evidence="2" key="2">
    <citation type="submission" date="2022-07" db="EMBL/GenBank/DDBJ databases">
        <title>Sequence of Pasteurella multocoda 17BRD-035.</title>
        <authorList>
            <person name="Roy Chowdhury P."/>
            <person name="Alhamami T."/>
            <person name="Trott D.J."/>
            <person name="Djordvevic S.P."/>
        </authorList>
    </citation>
    <scope>NUCLEOTIDE SEQUENCE</scope>
    <source>
        <strain evidence="2">17BRD-035</strain>
    </source>
</reference>